<keyword evidence="3" id="KW-1185">Reference proteome</keyword>
<evidence type="ECO:0000313" key="3">
    <source>
        <dbReference type="Proteomes" id="UP001341840"/>
    </source>
</evidence>
<protein>
    <submittedName>
        <fullName evidence="2">Uncharacterized protein</fullName>
    </submittedName>
</protein>
<sequence length="160" mass="17984">MMCRRRGAVVVADGCEWHEVVGFVVSAVVTMWDEVIVRGQVCHRDSSGIRAGRVGERRWKMNISCFLLHDGLSPTHFLAWNSTLRRPKLELRPKQSTRKPKSRRDQAKNQPPGSLKPMPRRGRQSLGVAKHIPSSSLGATPMPRHPLIIQDPRLGARAKV</sequence>
<accession>A0ABU6XKF8</accession>
<gene>
    <name evidence="2" type="ORF">PIB30_065670</name>
</gene>
<evidence type="ECO:0000256" key="1">
    <source>
        <dbReference type="SAM" id="MobiDB-lite"/>
    </source>
</evidence>
<dbReference type="Proteomes" id="UP001341840">
    <property type="component" value="Unassembled WGS sequence"/>
</dbReference>
<dbReference type="EMBL" id="JASCZI010212106">
    <property type="protein sequence ID" value="MED6198361.1"/>
    <property type="molecule type" value="Genomic_DNA"/>
</dbReference>
<reference evidence="2 3" key="1">
    <citation type="journal article" date="2023" name="Plants (Basel)">
        <title>Bridging the Gap: Combining Genomics and Transcriptomics Approaches to Understand Stylosanthes scabra, an Orphan Legume from the Brazilian Caatinga.</title>
        <authorList>
            <person name="Ferreira-Neto J.R.C."/>
            <person name="da Silva M.D."/>
            <person name="Binneck E."/>
            <person name="de Melo N.F."/>
            <person name="da Silva R.H."/>
            <person name="de Melo A.L.T.M."/>
            <person name="Pandolfi V."/>
            <person name="Bustamante F.O."/>
            <person name="Brasileiro-Vidal A.C."/>
            <person name="Benko-Iseppon A.M."/>
        </authorList>
    </citation>
    <scope>NUCLEOTIDE SEQUENCE [LARGE SCALE GENOMIC DNA]</scope>
    <source>
        <tissue evidence="2">Leaves</tissue>
    </source>
</reference>
<proteinExistence type="predicted"/>
<evidence type="ECO:0000313" key="2">
    <source>
        <dbReference type="EMBL" id="MED6198361.1"/>
    </source>
</evidence>
<organism evidence="2 3">
    <name type="scientific">Stylosanthes scabra</name>
    <dbReference type="NCBI Taxonomy" id="79078"/>
    <lineage>
        <taxon>Eukaryota</taxon>
        <taxon>Viridiplantae</taxon>
        <taxon>Streptophyta</taxon>
        <taxon>Embryophyta</taxon>
        <taxon>Tracheophyta</taxon>
        <taxon>Spermatophyta</taxon>
        <taxon>Magnoliopsida</taxon>
        <taxon>eudicotyledons</taxon>
        <taxon>Gunneridae</taxon>
        <taxon>Pentapetalae</taxon>
        <taxon>rosids</taxon>
        <taxon>fabids</taxon>
        <taxon>Fabales</taxon>
        <taxon>Fabaceae</taxon>
        <taxon>Papilionoideae</taxon>
        <taxon>50 kb inversion clade</taxon>
        <taxon>dalbergioids sensu lato</taxon>
        <taxon>Dalbergieae</taxon>
        <taxon>Pterocarpus clade</taxon>
        <taxon>Stylosanthes</taxon>
    </lineage>
</organism>
<name>A0ABU6XKF8_9FABA</name>
<feature type="region of interest" description="Disordered" evidence="1">
    <location>
        <begin position="88"/>
        <end position="160"/>
    </location>
</feature>
<comment type="caution">
    <text evidence="2">The sequence shown here is derived from an EMBL/GenBank/DDBJ whole genome shotgun (WGS) entry which is preliminary data.</text>
</comment>